<evidence type="ECO:0000256" key="1">
    <source>
        <dbReference type="SAM" id="MobiDB-lite"/>
    </source>
</evidence>
<organism evidence="2 3">
    <name type="scientific">Prorocentrum cordatum</name>
    <dbReference type="NCBI Taxonomy" id="2364126"/>
    <lineage>
        <taxon>Eukaryota</taxon>
        <taxon>Sar</taxon>
        <taxon>Alveolata</taxon>
        <taxon>Dinophyceae</taxon>
        <taxon>Prorocentrales</taxon>
        <taxon>Prorocentraceae</taxon>
        <taxon>Prorocentrum</taxon>
    </lineage>
</organism>
<name>A0ABN9UVG5_9DINO</name>
<proteinExistence type="predicted"/>
<accession>A0ABN9UVG5</accession>
<dbReference type="Proteomes" id="UP001189429">
    <property type="component" value="Unassembled WGS sequence"/>
</dbReference>
<keyword evidence="3" id="KW-1185">Reference proteome</keyword>
<protein>
    <submittedName>
        <fullName evidence="2">Uncharacterized protein</fullName>
    </submittedName>
</protein>
<dbReference type="SUPFAM" id="SSF141734">
    <property type="entry name" value="HisI-like"/>
    <property type="match status" value="1"/>
</dbReference>
<dbReference type="EMBL" id="CAUYUJ010016249">
    <property type="protein sequence ID" value="CAK0863321.1"/>
    <property type="molecule type" value="Genomic_DNA"/>
</dbReference>
<comment type="caution">
    <text evidence="2">The sequence shown here is derived from an EMBL/GenBank/DDBJ whole genome shotgun (WGS) entry which is preliminary data.</text>
</comment>
<evidence type="ECO:0000313" key="2">
    <source>
        <dbReference type="EMBL" id="CAK0863321.1"/>
    </source>
</evidence>
<feature type="compositionally biased region" description="Low complexity" evidence="1">
    <location>
        <begin position="25"/>
        <end position="37"/>
    </location>
</feature>
<sequence>MEAGHSPEHGWTQLAQGGRGGGQQCPGSARAAAAAKGRGAKVRVLWIASRKELWTKGATSGDTLDPVEAARGARGAAGLLRVPEGDDAAAVLERSAWDWRR</sequence>
<dbReference type="InterPro" id="IPR038019">
    <property type="entry name" value="PRib_AMP_CycHydrolase_sf"/>
</dbReference>
<evidence type="ECO:0000313" key="3">
    <source>
        <dbReference type="Proteomes" id="UP001189429"/>
    </source>
</evidence>
<gene>
    <name evidence="2" type="ORF">PCOR1329_LOCUS51511</name>
</gene>
<feature type="region of interest" description="Disordered" evidence="1">
    <location>
        <begin position="1"/>
        <end position="39"/>
    </location>
</feature>
<reference evidence="2" key="1">
    <citation type="submission" date="2023-10" db="EMBL/GenBank/DDBJ databases">
        <authorList>
            <person name="Chen Y."/>
            <person name="Shah S."/>
            <person name="Dougan E. K."/>
            <person name="Thang M."/>
            <person name="Chan C."/>
        </authorList>
    </citation>
    <scope>NUCLEOTIDE SEQUENCE [LARGE SCALE GENOMIC DNA]</scope>
</reference>